<proteinExistence type="predicted"/>
<protein>
    <recommendedName>
        <fullName evidence="1">DUF6570 domain-containing protein</fullName>
    </recommendedName>
</protein>
<dbReference type="OrthoDB" id="3221862at2759"/>
<evidence type="ECO:0000259" key="1">
    <source>
        <dbReference type="Pfam" id="PF20209"/>
    </source>
</evidence>
<feature type="domain" description="DUF6570" evidence="1">
    <location>
        <begin position="2"/>
        <end position="57"/>
    </location>
</feature>
<reference evidence="3" key="1">
    <citation type="journal article" date="2014" name="Proc. Natl. Acad. Sci. U.S.A.">
        <title>Extensive sampling of basidiomycete genomes demonstrates inadequacy of the white-rot/brown-rot paradigm for wood decay fungi.</title>
        <authorList>
            <person name="Riley R."/>
            <person name="Salamov A.A."/>
            <person name="Brown D.W."/>
            <person name="Nagy L.G."/>
            <person name="Floudas D."/>
            <person name="Held B.W."/>
            <person name="Levasseur A."/>
            <person name="Lombard V."/>
            <person name="Morin E."/>
            <person name="Otillar R."/>
            <person name="Lindquist E.A."/>
            <person name="Sun H."/>
            <person name="LaButti K.M."/>
            <person name="Schmutz J."/>
            <person name="Jabbour D."/>
            <person name="Luo H."/>
            <person name="Baker S.E."/>
            <person name="Pisabarro A.G."/>
            <person name="Walton J.D."/>
            <person name="Blanchette R.A."/>
            <person name="Henrissat B."/>
            <person name="Martin F."/>
            <person name="Cullen D."/>
            <person name="Hibbett D.S."/>
            <person name="Grigoriev I.V."/>
        </authorList>
    </citation>
    <scope>NUCLEOTIDE SEQUENCE [LARGE SCALE GENOMIC DNA]</scope>
    <source>
        <strain evidence="3">MUCL 33604</strain>
    </source>
</reference>
<dbReference type="InParanoid" id="A0A067PGG6"/>
<dbReference type="InterPro" id="IPR046700">
    <property type="entry name" value="DUF6570"/>
</dbReference>
<dbReference type="AlphaFoldDB" id="A0A067PGG6"/>
<sequence>IEEILAIIFTGPHKPTEDDLRRIPLLVIRNKVINALEWLKLNHTDYADLQISHENMRQYSDDQLPVPIQYKTLENNVDSESTSTHDLEEEEGFDQGDCSFAVHSVSGEEYAGMSVNALKATGLQHLQNNGSVLAIARDNEMQSIYNNPQLYPQMF</sequence>
<evidence type="ECO:0000313" key="2">
    <source>
        <dbReference type="EMBL" id="KDQ53988.1"/>
    </source>
</evidence>
<accession>A0A067PGG6</accession>
<feature type="non-terminal residue" evidence="2">
    <location>
        <position position="1"/>
    </location>
</feature>
<dbReference type="EMBL" id="KL197731">
    <property type="protein sequence ID" value="KDQ53988.1"/>
    <property type="molecule type" value="Genomic_DNA"/>
</dbReference>
<keyword evidence="3" id="KW-1185">Reference proteome</keyword>
<feature type="non-terminal residue" evidence="2">
    <location>
        <position position="155"/>
    </location>
</feature>
<dbReference type="Pfam" id="PF20209">
    <property type="entry name" value="DUF6570"/>
    <property type="match status" value="1"/>
</dbReference>
<name>A0A067PGG6_9AGAM</name>
<organism evidence="2 3">
    <name type="scientific">Jaapia argillacea MUCL 33604</name>
    <dbReference type="NCBI Taxonomy" id="933084"/>
    <lineage>
        <taxon>Eukaryota</taxon>
        <taxon>Fungi</taxon>
        <taxon>Dikarya</taxon>
        <taxon>Basidiomycota</taxon>
        <taxon>Agaricomycotina</taxon>
        <taxon>Agaricomycetes</taxon>
        <taxon>Agaricomycetidae</taxon>
        <taxon>Jaapiales</taxon>
        <taxon>Jaapiaceae</taxon>
        <taxon>Jaapia</taxon>
    </lineage>
</organism>
<evidence type="ECO:0000313" key="3">
    <source>
        <dbReference type="Proteomes" id="UP000027265"/>
    </source>
</evidence>
<dbReference type="Proteomes" id="UP000027265">
    <property type="component" value="Unassembled WGS sequence"/>
</dbReference>
<dbReference type="HOGENOM" id="CLU_090397_0_0_1"/>
<gene>
    <name evidence="2" type="ORF">JAAARDRAFT_109616</name>
</gene>